<reference evidence="2" key="1">
    <citation type="journal article" date="2010" name="Stand. Genomic Sci.">
        <title>Complete genome sequence of Sulfurimonas autotrophica type strain (OK10).</title>
        <authorList>
            <person name="Sikorski J."/>
            <person name="Munk C."/>
            <person name="Lapidus A."/>
            <person name="Djao O."/>
            <person name="Lucas S."/>
            <person name="Glavina Del Rio T."/>
            <person name="Nolan M."/>
            <person name="Tice H."/>
            <person name="Han C."/>
            <person name="Cheng J."/>
            <person name="Tapia R."/>
            <person name="Goodwin L."/>
            <person name="Pitluck S."/>
            <person name="Liolios K."/>
            <person name="Ivanova N."/>
            <person name="Mavromatis K."/>
            <person name="Mikhailova N."/>
            <person name="Pati A."/>
            <person name="Sims D."/>
            <person name="Meincke L."/>
            <person name="Brettin T."/>
            <person name="Detter J."/>
            <person name="Chen A."/>
            <person name="Palaniappan K."/>
            <person name="Land M."/>
            <person name="Hauser L."/>
            <person name="Chang Y."/>
            <person name="Jeffries C."/>
            <person name="Rohde M."/>
            <person name="Lang E."/>
            <person name="Spring S."/>
            <person name="Goker M."/>
            <person name="Woyke T."/>
            <person name="Bristow J."/>
            <person name="Eisen J."/>
            <person name="Markowitz V."/>
            <person name="Hugenholtz P."/>
            <person name="Kyrpides N."/>
            <person name="Klenk H."/>
        </authorList>
    </citation>
    <scope>NUCLEOTIDE SEQUENCE [LARGE SCALE GENOMIC DNA]</scope>
    <source>
        <strain evidence="2">ATCC BAA-671 / DSM 16294 / JCM 11897 / OK10</strain>
    </source>
</reference>
<dbReference type="OrthoDB" id="7029844at2"/>
<proteinExistence type="predicted"/>
<gene>
    <name evidence="1" type="ordered locus">Saut_0172</name>
</gene>
<dbReference type="KEGG" id="sua:Saut_0172"/>
<organism evidence="1 2">
    <name type="scientific">Sulfurimonas autotrophica (strain ATCC BAA-671 / DSM 16294 / JCM 11897 / OK10)</name>
    <dbReference type="NCBI Taxonomy" id="563040"/>
    <lineage>
        <taxon>Bacteria</taxon>
        <taxon>Pseudomonadati</taxon>
        <taxon>Campylobacterota</taxon>
        <taxon>Epsilonproteobacteria</taxon>
        <taxon>Campylobacterales</taxon>
        <taxon>Sulfurimonadaceae</taxon>
        <taxon>Sulfurimonas</taxon>
    </lineage>
</organism>
<protein>
    <submittedName>
        <fullName evidence="1">Uncharacterized protein</fullName>
    </submittedName>
</protein>
<sequence>MLNTEQILIKVAQYFDLDLTRLGIKQSTEKSRLYKHQLTKETIEHIVNNIYKEIDSLDINSSVKEIIEEFMKHYAYITKEIYSAYDAKKEKEIDWLLLKHFIIPFFAIRLSQNTSFYDDRIDKGLPGGDFWYFPSFDSNSSKICFPVNKIMKWLIDLHGGSNQDFYCMKKYDFNENAYLNISDSTLKDWHDNLVLPQVKNIKELASYKFIYEGVFNNNHANSIEAQFNSAIEFIKSKSLSVDELKLEIPNLNNLLDRLYSDNLSNEEKERFVLYIEQRWAKPTPEQIEYLLTVSRVSQACYRALCDYFNIDEESTTIDENKTIQLVGLFSSIYNTELDLRLNGTSKTLGLFESYIYNIHKIEEHTKEALDQIIASIYNEMRLTTHNYNIDEILILFSHNKKNKKQAIMNFESKRLYSNLKKTQNQQVYQAIKHLNEIVDEDKILKYIYSITNNEVLHNIGDYFQGNNYLTNEIVEPNLAVALTIHVRYSLVAHDLLNKQIAYSKVLNLLTFSYYPRMLNKDDVEEWLFELEKISDINDFRSNLINLSYHGYHLINQQDEIKIITLIEQYKRSIKKMKPEEYNPQFLFVAQDYMLNIGNKKLYNKLKKINEKHSLYSAHHSNEFYFYK</sequence>
<name>E0UTB8_SULAO</name>
<dbReference type="HOGENOM" id="CLU_417836_0_0_7"/>
<dbReference type="AlphaFoldDB" id="E0UTB8"/>
<evidence type="ECO:0000313" key="1">
    <source>
        <dbReference type="EMBL" id="ADN08221.1"/>
    </source>
</evidence>
<evidence type="ECO:0000313" key="2">
    <source>
        <dbReference type="Proteomes" id="UP000007803"/>
    </source>
</evidence>
<accession>E0UTB8</accession>
<dbReference type="RefSeq" id="WP_013325977.1">
    <property type="nucleotide sequence ID" value="NC_014506.1"/>
</dbReference>
<dbReference type="STRING" id="563040.Saut_0172"/>
<dbReference type="Proteomes" id="UP000007803">
    <property type="component" value="Chromosome"/>
</dbReference>
<keyword evidence="2" id="KW-1185">Reference proteome</keyword>
<dbReference type="EMBL" id="CP002205">
    <property type="protein sequence ID" value="ADN08221.1"/>
    <property type="molecule type" value="Genomic_DNA"/>
</dbReference>
<dbReference type="eggNOG" id="COG0666">
    <property type="taxonomic scope" value="Bacteria"/>
</dbReference>